<accession>A0A840WRY0</accession>
<dbReference type="Proteomes" id="UP000579647">
    <property type="component" value="Unassembled WGS sequence"/>
</dbReference>
<dbReference type="EMBL" id="JACHDO010000002">
    <property type="protein sequence ID" value="MBB5495781.1"/>
    <property type="molecule type" value="Genomic_DNA"/>
</dbReference>
<dbReference type="AlphaFoldDB" id="A0A840WRY0"/>
<sequence length="225" mass="23941">MESLPPTLAETVVDRLLRQTEHLGAKSLADPVKDRAHLVGLAARAIKGGMSASQLWAITSVGLHNVQRQWALVARLADPAGFAQIKQVNFGGTPLGGPTPGPVCEFHPTATADAKGRCAECAEIERQAALARGEVEEFAFGKDGLWRDHTGRVLSETEEWAGMSQEQITEELAVREKMRRSLAADSAPHAQKARESLHSAALRRLTAPESDEEAAPGAPGATGVS</sequence>
<feature type="compositionally biased region" description="Low complexity" evidence="1">
    <location>
        <begin position="215"/>
        <end position="225"/>
    </location>
</feature>
<organism evidence="2 3">
    <name type="scientific">Nocardiopsis metallicus</name>
    <dbReference type="NCBI Taxonomy" id="179819"/>
    <lineage>
        <taxon>Bacteria</taxon>
        <taxon>Bacillati</taxon>
        <taxon>Actinomycetota</taxon>
        <taxon>Actinomycetes</taxon>
        <taxon>Streptosporangiales</taxon>
        <taxon>Nocardiopsidaceae</taxon>
        <taxon>Nocardiopsis</taxon>
    </lineage>
</organism>
<gene>
    <name evidence="2" type="ORF">HNR07_007000</name>
</gene>
<evidence type="ECO:0000256" key="1">
    <source>
        <dbReference type="SAM" id="MobiDB-lite"/>
    </source>
</evidence>
<evidence type="ECO:0000313" key="2">
    <source>
        <dbReference type="EMBL" id="MBB5495781.1"/>
    </source>
</evidence>
<proteinExistence type="predicted"/>
<reference evidence="2 3" key="1">
    <citation type="submission" date="2020-08" db="EMBL/GenBank/DDBJ databases">
        <title>Sequencing the genomes of 1000 actinobacteria strains.</title>
        <authorList>
            <person name="Klenk H.-P."/>
        </authorList>
    </citation>
    <scope>NUCLEOTIDE SEQUENCE [LARGE SCALE GENOMIC DNA]</scope>
    <source>
        <strain evidence="2 3">DSM 44598</strain>
    </source>
</reference>
<evidence type="ECO:0000313" key="3">
    <source>
        <dbReference type="Proteomes" id="UP000579647"/>
    </source>
</evidence>
<keyword evidence="3" id="KW-1185">Reference proteome</keyword>
<comment type="caution">
    <text evidence="2">The sequence shown here is derived from an EMBL/GenBank/DDBJ whole genome shotgun (WGS) entry which is preliminary data.</text>
</comment>
<feature type="region of interest" description="Disordered" evidence="1">
    <location>
        <begin position="179"/>
        <end position="225"/>
    </location>
</feature>
<protein>
    <submittedName>
        <fullName evidence="2">Uncharacterized protein</fullName>
    </submittedName>
</protein>
<name>A0A840WRY0_9ACTN</name>